<accession>A0ABY3TR15</accession>
<name>A0ABY3TR15_9MYCO</name>
<dbReference type="EMBL" id="CP092362">
    <property type="protein sequence ID" value="ULN42419.1"/>
    <property type="molecule type" value="Genomic_DNA"/>
</dbReference>
<proteinExistence type="predicted"/>
<gene>
    <name evidence="1" type="ORF">MI149_04670</name>
</gene>
<sequence>MADIRRIAATGTGLVLVVGTAACNSDRPMGSANRGSNTDPAATAVENAFIVPAFVPGACAIQVGKDAALNFTVTNNRTTGTESLSAVSTPAAQSVDIAPAMTRDIPAGQTISTDAAGPRAVMLRGVKADVRPATAVHVTFTFENAGQLRLVVPVDACPSQPAPLPSAR</sequence>
<dbReference type="RefSeq" id="WP_240178842.1">
    <property type="nucleotide sequence ID" value="NZ_CP092362.2"/>
</dbReference>
<dbReference type="PROSITE" id="PS51257">
    <property type="entry name" value="PROKAR_LIPOPROTEIN"/>
    <property type="match status" value="1"/>
</dbReference>
<dbReference type="Pfam" id="PF04314">
    <property type="entry name" value="PCuAC"/>
    <property type="match status" value="1"/>
</dbReference>
<dbReference type="Proteomes" id="UP001055337">
    <property type="component" value="Chromosome"/>
</dbReference>
<dbReference type="SUPFAM" id="SSF110087">
    <property type="entry name" value="DR1885-like metal-binding protein"/>
    <property type="match status" value="1"/>
</dbReference>
<dbReference type="Gene3D" id="2.60.40.1890">
    <property type="entry name" value="PCu(A)C copper chaperone"/>
    <property type="match status" value="1"/>
</dbReference>
<reference evidence="1" key="1">
    <citation type="submission" date="2022-08" db="EMBL/GenBank/DDBJ databases">
        <title>Whole genome sequencing of non-tuberculosis mycobacteria type-strains.</title>
        <authorList>
            <person name="Igarashi Y."/>
            <person name="Osugi A."/>
            <person name="Mitarai S."/>
        </authorList>
    </citation>
    <scope>NUCLEOTIDE SEQUENCE</scope>
    <source>
        <strain evidence="1">JCM 16369</strain>
    </source>
</reference>
<organism evidence="1 2">
    <name type="scientific">Mycolicibacterium crocinum</name>
    <dbReference type="NCBI Taxonomy" id="388459"/>
    <lineage>
        <taxon>Bacteria</taxon>
        <taxon>Bacillati</taxon>
        <taxon>Actinomycetota</taxon>
        <taxon>Actinomycetes</taxon>
        <taxon>Mycobacteriales</taxon>
        <taxon>Mycobacteriaceae</taxon>
        <taxon>Mycolicibacterium</taxon>
    </lineage>
</organism>
<dbReference type="InterPro" id="IPR036182">
    <property type="entry name" value="PCuAC_sf"/>
</dbReference>
<evidence type="ECO:0000313" key="2">
    <source>
        <dbReference type="Proteomes" id="UP001055337"/>
    </source>
</evidence>
<keyword evidence="2" id="KW-1185">Reference proteome</keyword>
<protein>
    <submittedName>
        <fullName evidence="1">Copper chaperone PCu(A)C</fullName>
    </submittedName>
</protein>
<evidence type="ECO:0000313" key="1">
    <source>
        <dbReference type="EMBL" id="ULN42419.1"/>
    </source>
</evidence>
<dbReference type="InterPro" id="IPR007410">
    <property type="entry name" value="LpqE-like"/>
</dbReference>